<evidence type="ECO:0000313" key="4">
    <source>
        <dbReference type="EMBL" id="ETX06889.1"/>
    </source>
</evidence>
<evidence type="ECO:0000313" key="5">
    <source>
        <dbReference type="Proteomes" id="UP000019140"/>
    </source>
</evidence>
<dbReference type="InterPro" id="IPR014729">
    <property type="entry name" value="Rossmann-like_a/b/a_fold"/>
</dbReference>
<evidence type="ECO:0000256" key="1">
    <source>
        <dbReference type="ARBA" id="ARBA00008791"/>
    </source>
</evidence>
<evidence type="ECO:0000259" key="3">
    <source>
        <dbReference type="Pfam" id="PF00582"/>
    </source>
</evidence>
<comment type="caution">
    <text evidence="4">The sequence shown here is derived from an EMBL/GenBank/DDBJ whole genome shotgun (WGS) entry which is preliminary data.</text>
</comment>
<dbReference type="SUPFAM" id="SSF52402">
    <property type="entry name" value="Adenine nucleotide alpha hydrolases-like"/>
    <property type="match status" value="1"/>
</dbReference>
<dbReference type="GO" id="GO:0005737">
    <property type="term" value="C:cytoplasm"/>
    <property type="evidence" value="ECO:0007669"/>
    <property type="project" value="UniProtKB-SubCell"/>
</dbReference>
<dbReference type="HOGENOM" id="CLU_049301_11_0_7"/>
<dbReference type="InterPro" id="IPR006016">
    <property type="entry name" value="UspA"/>
</dbReference>
<comment type="similarity">
    <text evidence="1 2">Belongs to the universal stress protein A family.</text>
</comment>
<evidence type="ECO:0000256" key="2">
    <source>
        <dbReference type="PIRNR" id="PIRNR006276"/>
    </source>
</evidence>
<sequence length="152" mass="16341">MPKTHQHILVPVDFSHHATLALEEAVDLAHKYQADLTVVYVIPQVVFHPEWATGIEDTIEISDITEEAKTALTGMIAPYRRDGLAITEHILAGGPYIEIVRMAERIGADLIVMGAHGAAGAKPVLMGSVAEKVMRQAPCSVLTVREPAASVA</sequence>
<dbReference type="Proteomes" id="UP000019140">
    <property type="component" value="Unassembled WGS sequence"/>
</dbReference>
<dbReference type="Gene3D" id="3.40.50.620">
    <property type="entry name" value="HUPs"/>
    <property type="match status" value="1"/>
</dbReference>
<gene>
    <name evidence="4" type="ORF">ETSY2_14510</name>
</gene>
<dbReference type="PANTHER" id="PTHR46268">
    <property type="entry name" value="STRESS RESPONSE PROTEIN NHAX"/>
    <property type="match status" value="1"/>
</dbReference>
<dbReference type="AlphaFoldDB" id="W4M960"/>
<dbReference type="EMBL" id="AZHX01000580">
    <property type="protein sequence ID" value="ETX06889.1"/>
    <property type="molecule type" value="Genomic_DNA"/>
</dbReference>
<feature type="domain" description="UspA" evidence="3">
    <location>
        <begin position="6"/>
        <end position="145"/>
    </location>
</feature>
<name>W4M960_9BACT</name>
<dbReference type="InterPro" id="IPR006015">
    <property type="entry name" value="Universal_stress_UspA"/>
</dbReference>
<accession>W4M960</accession>
<comment type="subcellular location">
    <subcellularLocation>
        <location evidence="2">Cytoplasm</location>
    </subcellularLocation>
</comment>
<dbReference type="CDD" id="cd00293">
    <property type="entry name" value="USP-like"/>
    <property type="match status" value="1"/>
</dbReference>
<dbReference type="PIRSF" id="PIRSF006276">
    <property type="entry name" value="UspA"/>
    <property type="match status" value="1"/>
</dbReference>
<keyword evidence="5" id="KW-1185">Reference proteome</keyword>
<reference evidence="4 5" key="1">
    <citation type="journal article" date="2014" name="Nature">
        <title>An environmental bacterial taxon with a large and distinct metabolic repertoire.</title>
        <authorList>
            <person name="Wilson M.C."/>
            <person name="Mori T."/>
            <person name="Ruckert C."/>
            <person name="Uria A.R."/>
            <person name="Helf M.J."/>
            <person name="Takada K."/>
            <person name="Gernert C."/>
            <person name="Steffens U.A."/>
            <person name="Heycke N."/>
            <person name="Schmitt S."/>
            <person name="Rinke C."/>
            <person name="Helfrich E.J."/>
            <person name="Brachmann A.O."/>
            <person name="Gurgui C."/>
            <person name="Wakimoto T."/>
            <person name="Kracht M."/>
            <person name="Crusemann M."/>
            <person name="Hentschel U."/>
            <person name="Abe I."/>
            <person name="Matsunaga S."/>
            <person name="Kalinowski J."/>
            <person name="Takeyama H."/>
            <person name="Piel J."/>
        </authorList>
    </citation>
    <scope>NUCLEOTIDE SEQUENCE [LARGE SCALE GENOMIC DNA]</scope>
    <source>
        <strain evidence="5">TSY2</strain>
    </source>
</reference>
<dbReference type="PRINTS" id="PR01438">
    <property type="entry name" value="UNVRSLSTRESS"/>
</dbReference>
<protein>
    <recommendedName>
        <fullName evidence="2">Universal stress protein</fullName>
    </recommendedName>
</protein>
<keyword evidence="2" id="KW-0963">Cytoplasm</keyword>
<dbReference type="PANTHER" id="PTHR46268:SF6">
    <property type="entry name" value="UNIVERSAL STRESS PROTEIN UP12"/>
    <property type="match status" value="1"/>
</dbReference>
<dbReference type="Pfam" id="PF00582">
    <property type="entry name" value="Usp"/>
    <property type="match status" value="1"/>
</dbReference>
<proteinExistence type="inferred from homology"/>
<organism evidence="4 5">
    <name type="scientific">Candidatus Entotheonella gemina</name>
    <dbReference type="NCBI Taxonomy" id="1429439"/>
    <lineage>
        <taxon>Bacteria</taxon>
        <taxon>Pseudomonadati</taxon>
        <taxon>Nitrospinota/Tectimicrobiota group</taxon>
        <taxon>Candidatus Tectimicrobiota</taxon>
        <taxon>Candidatus Entotheonellia</taxon>
        <taxon>Candidatus Entotheonellales</taxon>
        <taxon>Candidatus Entotheonellaceae</taxon>
        <taxon>Candidatus Entotheonella</taxon>
    </lineage>
</organism>